<feature type="transmembrane region" description="Helical" evidence="14">
    <location>
        <begin position="422"/>
        <end position="447"/>
    </location>
</feature>
<evidence type="ECO:0000256" key="9">
    <source>
        <dbReference type="ARBA" id="ARBA00023065"/>
    </source>
</evidence>
<evidence type="ECO:0000256" key="3">
    <source>
        <dbReference type="ARBA" id="ARBA00022448"/>
    </source>
</evidence>
<evidence type="ECO:0000313" key="15">
    <source>
        <dbReference type="EMBL" id="TSJ79605.1"/>
    </source>
</evidence>
<keyword evidence="5 14" id="KW-0812">Transmembrane</keyword>
<keyword evidence="4" id="KW-1003">Cell membrane</keyword>
<protein>
    <submittedName>
        <fullName evidence="15">Sodium:solute symporter</fullName>
    </submittedName>
</protein>
<organism evidence="15 16">
    <name type="scientific">Rariglobus hedericola</name>
    <dbReference type="NCBI Taxonomy" id="2597822"/>
    <lineage>
        <taxon>Bacteria</taxon>
        <taxon>Pseudomonadati</taxon>
        <taxon>Verrucomicrobiota</taxon>
        <taxon>Opitutia</taxon>
        <taxon>Opitutales</taxon>
        <taxon>Opitutaceae</taxon>
        <taxon>Rariglobus</taxon>
    </lineage>
</organism>
<comment type="caution">
    <text evidence="15">The sequence shown here is derived from an EMBL/GenBank/DDBJ whole genome shotgun (WGS) entry which is preliminary data.</text>
</comment>
<dbReference type="GO" id="GO:0005886">
    <property type="term" value="C:plasma membrane"/>
    <property type="evidence" value="ECO:0007669"/>
    <property type="project" value="UniProtKB-SubCell"/>
</dbReference>
<keyword evidence="16" id="KW-1185">Reference proteome</keyword>
<feature type="transmembrane region" description="Helical" evidence="14">
    <location>
        <begin position="294"/>
        <end position="314"/>
    </location>
</feature>
<dbReference type="Pfam" id="PF00474">
    <property type="entry name" value="SSF"/>
    <property type="match status" value="1"/>
</dbReference>
<dbReference type="GO" id="GO:0006814">
    <property type="term" value="P:sodium ion transport"/>
    <property type="evidence" value="ECO:0007669"/>
    <property type="project" value="UniProtKB-KW"/>
</dbReference>
<comment type="catalytic activity">
    <reaction evidence="12">
        <text>L-proline(in) + Na(+)(in) = L-proline(out) + Na(+)(out)</text>
        <dbReference type="Rhea" id="RHEA:28967"/>
        <dbReference type="ChEBI" id="CHEBI:29101"/>
        <dbReference type="ChEBI" id="CHEBI:60039"/>
    </reaction>
</comment>
<keyword evidence="11" id="KW-0739">Sodium transport</keyword>
<feature type="transmembrane region" description="Helical" evidence="14">
    <location>
        <begin position="335"/>
        <end position="361"/>
    </location>
</feature>
<feature type="transmembrane region" description="Helical" evidence="14">
    <location>
        <begin position="6"/>
        <end position="23"/>
    </location>
</feature>
<evidence type="ECO:0000256" key="10">
    <source>
        <dbReference type="ARBA" id="ARBA00023136"/>
    </source>
</evidence>
<dbReference type="InterPro" id="IPR050277">
    <property type="entry name" value="Sodium:Solute_Symporter"/>
</dbReference>
<evidence type="ECO:0000256" key="4">
    <source>
        <dbReference type="ARBA" id="ARBA00022475"/>
    </source>
</evidence>
<keyword evidence="7 14" id="KW-1133">Transmembrane helix</keyword>
<feature type="transmembrane region" description="Helical" evidence="14">
    <location>
        <begin position="397"/>
        <end position="416"/>
    </location>
</feature>
<feature type="transmembrane region" description="Helical" evidence="14">
    <location>
        <begin position="75"/>
        <end position="97"/>
    </location>
</feature>
<dbReference type="RefSeq" id="WP_144230146.1">
    <property type="nucleotide sequence ID" value="NZ_CBCRVV010000012.1"/>
</dbReference>
<gene>
    <name evidence="15" type="ORF">FPL22_10060</name>
</gene>
<dbReference type="Proteomes" id="UP000315648">
    <property type="component" value="Unassembled WGS sequence"/>
</dbReference>
<feature type="transmembrane region" description="Helical" evidence="14">
    <location>
        <begin position="161"/>
        <end position="181"/>
    </location>
</feature>
<evidence type="ECO:0000256" key="7">
    <source>
        <dbReference type="ARBA" id="ARBA00022989"/>
    </source>
</evidence>
<feature type="transmembrane region" description="Helical" evidence="14">
    <location>
        <begin position="43"/>
        <end position="63"/>
    </location>
</feature>
<comment type="subcellular location">
    <subcellularLocation>
        <location evidence="1">Cell membrane</location>
        <topology evidence="1">Multi-pass membrane protein</topology>
    </subcellularLocation>
</comment>
<dbReference type="InterPro" id="IPR001734">
    <property type="entry name" value="Na/solute_symporter"/>
</dbReference>
<evidence type="ECO:0000256" key="12">
    <source>
        <dbReference type="ARBA" id="ARBA00033708"/>
    </source>
</evidence>
<evidence type="ECO:0000313" key="16">
    <source>
        <dbReference type="Proteomes" id="UP000315648"/>
    </source>
</evidence>
<name>A0A556QSI7_9BACT</name>
<keyword evidence="8" id="KW-0915">Sodium</keyword>
<keyword evidence="10 14" id="KW-0472">Membrane</keyword>
<keyword evidence="6" id="KW-0769">Symport</keyword>
<evidence type="ECO:0000256" key="8">
    <source>
        <dbReference type="ARBA" id="ARBA00023053"/>
    </source>
</evidence>
<evidence type="ECO:0000256" key="2">
    <source>
        <dbReference type="ARBA" id="ARBA00006434"/>
    </source>
</evidence>
<evidence type="ECO:0000256" key="6">
    <source>
        <dbReference type="ARBA" id="ARBA00022847"/>
    </source>
</evidence>
<evidence type="ECO:0000256" key="5">
    <source>
        <dbReference type="ARBA" id="ARBA00022692"/>
    </source>
</evidence>
<dbReference type="InterPro" id="IPR038377">
    <property type="entry name" value="Na/Glc_symporter_sf"/>
</dbReference>
<proteinExistence type="inferred from homology"/>
<reference evidence="15 16" key="1">
    <citation type="submission" date="2019-07" db="EMBL/GenBank/DDBJ databases">
        <title>Description of 53C-WASEF.</title>
        <authorList>
            <person name="Pitt A."/>
            <person name="Hahn M.W."/>
        </authorList>
    </citation>
    <scope>NUCLEOTIDE SEQUENCE [LARGE SCALE GENOMIC DNA]</scope>
    <source>
        <strain evidence="15 16">53C-WASEF</strain>
    </source>
</reference>
<sequence>MHTLDWLILAVSLSALLIVCARAGRHMKGVSDYLVASRCAGRYLLTLSEGAAGLGAITIVGTFEIFFNAGFVPLWWGYFLAPLGLFIALSGFVIYRYRQTRAMTMAQFIEMRYSRKFRLFFGALTFVSGVINYGIFPAVTVRCFMQFCGIPATLALGGVDIPMFPALMALELGLALGLVWIGGQITILISDFLQAAFCMIVFIILMVFFLWLMPWGDLLTGLAAAPAGASMVHPFKTGNSADFNTAYYLIGAFMVVYTTRAWQGTSGYNASARSPHEARMAGILANWRSMGQNLALLLMPLCVYAVLHNPAFASQAAEIQALLANISDPVTRAQLTVPAGLTVLLPVGFLGLLATVLVAAALSTDNAYLHSWGSIFIQDIVLPLRKKPLEPVQHVRWLRRSSLGVALFAFAFSLLFPLKDYVFMFFDITGAIFLGGAGAAIIGGLYWRRGSTAAAWSAMITGGVLSTGGLAVQSAWPSYLSPWLQHLFTDNAWLLTHAAKFPFNGREIMFGAMLTALLVYVIVSLCGRTRFDLETMLGREARVAHDPLAAPRFGWRERLAETLGSGPEFTRGDRFICRGTLVWTLAWWLIFVIGTLYNLAVDVPDSSWASFWKWNIWISIPIGIGATVWFLLGGIRDFRQMFIDLRAPRTVTAEDGR</sequence>
<feature type="transmembrane region" description="Helical" evidence="14">
    <location>
        <begin position="193"/>
        <end position="213"/>
    </location>
</feature>
<evidence type="ECO:0000256" key="14">
    <source>
        <dbReference type="SAM" id="Phobius"/>
    </source>
</evidence>
<evidence type="ECO:0000256" key="1">
    <source>
        <dbReference type="ARBA" id="ARBA00004651"/>
    </source>
</evidence>
<dbReference type="AlphaFoldDB" id="A0A556QSI7"/>
<feature type="transmembrane region" description="Helical" evidence="14">
    <location>
        <begin position="454"/>
        <end position="476"/>
    </location>
</feature>
<dbReference type="OrthoDB" id="178434at2"/>
<dbReference type="GO" id="GO:0015293">
    <property type="term" value="F:symporter activity"/>
    <property type="evidence" value="ECO:0007669"/>
    <property type="project" value="UniProtKB-KW"/>
</dbReference>
<comment type="similarity">
    <text evidence="2 13">Belongs to the sodium:solute symporter (SSF) (TC 2.A.21) family.</text>
</comment>
<dbReference type="PROSITE" id="PS50283">
    <property type="entry name" value="NA_SOLUT_SYMP_3"/>
    <property type="match status" value="1"/>
</dbReference>
<dbReference type="PANTHER" id="PTHR48086:SF3">
    <property type="entry name" value="SODIUM_PROLINE SYMPORTER"/>
    <property type="match status" value="1"/>
</dbReference>
<feature type="transmembrane region" description="Helical" evidence="14">
    <location>
        <begin position="508"/>
        <end position="527"/>
    </location>
</feature>
<dbReference type="PANTHER" id="PTHR48086">
    <property type="entry name" value="SODIUM/PROLINE SYMPORTER-RELATED"/>
    <property type="match status" value="1"/>
</dbReference>
<accession>A0A556QSI7</accession>
<dbReference type="EMBL" id="VMBG01000001">
    <property type="protein sequence ID" value="TSJ79605.1"/>
    <property type="molecule type" value="Genomic_DNA"/>
</dbReference>
<feature type="transmembrane region" description="Helical" evidence="14">
    <location>
        <begin position="117"/>
        <end position="136"/>
    </location>
</feature>
<evidence type="ECO:0000256" key="13">
    <source>
        <dbReference type="RuleBase" id="RU362091"/>
    </source>
</evidence>
<feature type="transmembrane region" description="Helical" evidence="14">
    <location>
        <begin position="581"/>
        <end position="600"/>
    </location>
</feature>
<feature type="transmembrane region" description="Helical" evidence="14">
    <location>
        <begin position="612"/>
        <end position="632"/>
    </location>
</feature>
<evidence type="ECO:0000256" key="11">
    <source>
        <dbReference type="ARBA" id="ARBA00023201"/>
    </source>
</evidence>
<keyword evidence="9" id="KW-0406">Ion transport</keyword>
<keyword evidence="3" id="KW-0813">Transport</keyword>
<dbReference type="Gene3D" id="1.20.1730.10">
    <property type="entry name" value="Sodium/glucose cotransporter"/>
    <property type="match status" value="1"/>
</dbReference>